<dbReference type="FunFam" id="3.40.50.300:FF:000285">
    <property type="entry name" value="Sporulation initiation inhibitor Soj"/>
    <property type="match status" value="1"/>
</dbReference>
<dbReference type="SUPFAM" id="SSF52540">
    <property type="entry name" value="P-loop containing nucleoside triphosphate hydrolases"/>
    <property type="match status" value="1"/>
</dbReference>
<dbReference type="Gene3D" id="3.40.50.300">
    <property type="entry name" value="P-loop containing nucleotide triphosphate hydrolases"/>
    <property type="match status" value="1"/>
</dbReference>
<reference evidence="2 3" key="1">
    <citation type="journal article" date="2016" name="Nat. Commun.">
        <title>Thousands of microbial genomes shed light on interconnected biogeochemical processes in an aquifer system.</title>
        <authorList>
            <person name="Anantharaman K."/>
            <person name="Brown C.T."/>
            <person name="Hug L.A."/>
            <person name="Sharon I."/>
            <person name="Castelle C.J."/>
            <person name="Probst A.J."/>
            <person name="Thomas B.C."/>
            <person name="Singh A."/>
            <person name="Wilkins M.J."/>
            <person name="Karaoz U."/>
            <person name="Brodie E.L."/>
            <person name="Williams K.H."/>
            <person name="Hubbard S.S."/>
            <person name="Banfield J.F."/>
        </authorList>
    </citation>
    <scope>NUCLEOTIDE SEQUENCE [LARGE SCALE GENOMIC DNA]</scope>
</reference>
<dbReference type="EMBL" id="MEYH01000026">
    <property type="protein sequence ID" value="OGD16723.1"/>
    <property type="molecule type" value="Genomic_DNA"/>
</dbReference>
<comment type="caution">
    <text evidence="2">The sequence shown here is derived from an EMBL/GenBank/DDBJ whole genome shotgun (WGS) entry which is preliminary data.</text>
</comment>
<feature type="domain" description="AAA" evidence="1">
    <location>
        <begin position="5"/>
        <end position="188"/>
    </location>
</feature>
<dbReference type="Proteomes" id="UP000177701">
    <property type="component" value="Unassembled WGS sequence"/>
</dbReference>
<protein>
    <submittedName>
        <fullName evidence="2">Sporulation initiation inhibitor Soj</fullName>
    </submittedName>
</protein>
<organism evidence="2 3">
    <name type="scientific">Candidatus Sediminicultor quintus</name>
    <dbReference type="NCBI Taxonomy" id="1797291"/>
    <lineage>
        <taxon>Bacteria</taxon>
        <taxon>Pseudomonadati</taxon>
        <taxon>Atribacterota</taxon>
        <taxon>Candidatus Phoenicimicrobiia</taxon>
        <taxon>Candidatus Pheonicimicrobiales</taxon>
        <taxon>Candidatus Phoenicimicrobiaceae</taxon>
        <taxon>Candidatus Sediminicultor</taxon>
    </lineage>
</organism>
<gene>
    <name evidence="2" type="ORF">A2V47_06945</name>
</gene>
<evidence type="ECO:0000259" key="1">
    <source>
        <dbReference type="Pfam" id="PF13614"/>
    </source>
</evidence>
<dbReference type="Pfam" id="PF13614">
    <property type="entry name" value="AAA_31"/>
    <property type="match status" value="1"/>
</dbReference>
<dbReference type="InterPro" id="IPR027417">
    <property type="entry name" value="P-loop_NTPase"/>
</dbReference>
<evidence type="ECO:0000313" key="3">
    <source>
        <dbReference type="Proteomes" id="UP000177701"/>
    </source>
</evidence>
<sequence>MGYVRKISIANQKGGVAKTTTTINLGASLAALGRKVLLIDLDPQAHTTLGLGIEPNTLSNTILNVLEPHRSKNKLKLEEVIIKLKINSENNLFLAPSNIDFASAEYKLIDQIGREDFLSASIRECKVPFDYILIDCPPSLGILTVNALKACDEVIIPMQPHYFALRGIEEFIETTEIVRKNLNHSLKINILITIADTRSNLAKEVISEIKQYFSDKLLKAIIRKNIALVEASSQGVPVLHYSPNSHGAVDYYKLAQEVISFEKEEISAGIQ</sequence>
<dbReference type="InterPro" id="IPR050678">
    <property type="entry name" value="DNA_Partitioning_ATPase"/>
</dbReference>
<name>A0A1F5AE16_9BACT</name>
<accession>A0A1F5AE16</accession>
<proteinExistence type="predicted"/>
<dbReference type="PANTHER" id="PTHR13696:SF99">
    <property type="entry name" value="COBYRINIC ACID AC-DIAMIDE SYNTHASE"/>
    <property type="match status" value="1"/>
</dbReference>
<dbReference type="AlphaFoldDB" id="A0A1F5AE16"/>
<evidence type="ECO:0000313" key="2">
    <source>
        <dbReference type="EMBL" id="OGD16723.1"/>
    </source>
</evidence>
<dbReference type="STRING" id="1797291.A2V47_06945"/>
<dbReference type="PANTHER" id="PTHR13696">
    <property type="entry name" value="P-LOOP CONTAINING NUCLEOSIDE TRIPHOSPHATE HYDROLASE"/>
    <property type="match status" value="1"/>
</dbReference>
<dbReference type="InterPro" id="IPR025669">
    <property type="entry name" value="AAA_dom"/>
</dbReference>
<dbReference type="CDD" id="cd02042">
    <property type="entry name" value="ParAB_family"/>
    <property type="match status" value="1"/>
</dbReference>